<dbReference type="InterPro" id="IPR051085">
    <property type="entry name" value="MB_O-acyltransferase"/>
</dbReference>
<keyword evidence="1" id="KW-0812">Transmembrane</keyword>
<dbReference type="GO" id="GO:0005783">
    <property type="term" value="C:endoplasmic reticulum"/>
    <property type="evidence" value="ECO:0007669"/>
    <property type="project" value="TreeGrafter"/>
</dbReference>
<accession>A0A3P7JBJ0</accession>
<organism evidence="2 3">
    <name type="scientific">Strongylus vulgaris</name>
    <name type="common">Blood worm</name>
    <dbReference type="NCBI Taxonomy" id="40348"/>
    <lineage>
        <taxon>Eukaryota</taxon>
        <taxon>Metazoa</taxon>
        <taxon>Ecdysozoa</taxon>
        <taxon>Nematoda</taxon>
        <taxon>Chromadorea</taxon>
        <taxon>Rhabditida</taxon>
        <taxon>Rhabditina</taxon>
        <taxon>Rhabditomorpha</taxon>
        <taxon>Strongyloidea</taxon>
        <taxon>Strongylidae</taxon>
        <taxon>Strongylus</taxon>
    </lineage>
</organism>
<dbReference type="GO" id="GO:0016409">
    <property type="term" value="F:palmitoyltransferase activity"/>
    <property type="evidence" value="ECO:0007669"/>
    <property type="project" value="TreeGrafter"/>
</dbReference>
<dbReference type="AlphaFoldDB" id="A0A3P7JBJ0"/>
<dbReference type="Proteomes" id="UP000270094">
    <property type="component" value="Unassembled WGS sequence"/>
</dbReference>
<dbReference type="PANTHER" id="PTHR13285:SF22">
    <property type="entry name" value="PROTEIN-CYSTEINE N-PALMITOYLTRANSFERASE HHAT"/>
    <property type="match status" value="1"/>
</dbReference>
<evidence type="ECO:0000256" key="1">
    <source>
        <dbReference type="SAM" id="Phobius"/>
    </source>
</evidence>
<dbReference type="OrthoDB" id="420606at2759"/>
<evidence type="ECO:0000313" key="2">
    <source>
        <dbReference type="EMBL" id="VDM73517.1"/>
    </source>
</evidence>
<sequence length="117" mass="14232">MDTINGAGRKEDNTLPRQYLRMMFYTFYQPYLFSLIVLYEDFEEQMMSRKAKERNWKECIFFAIRIAFWWTLLEVALHFFYQDAIMKHVEYASTLPKNQLFSLALTLGEFYFLFQGN</sequence>
<keyword evidence="1" id="KW-0472">Membrane</keyword>
<gene>
    <name evidence="2" type="ORF">SVUK_LOCUS8515</name>
</gene>
<feature type="transmembrane region" description="Helical" evidence="1">
    <location>
        <begin position="60"/>
        <end position="80"/>
    </location>
</feature>
<evidence type="ECO:0000313" key="3">
    <source>
        <dbReference type="Proteomes" id="UP000270094"/>
    </source>
</evidence>
<keyword evidence="1" id="KW-1133">Transmembrane helix</keyword>
<protein>
    <submittedName>
        <fullName evidence="2">Uncharacterized protein</fullName>
    </submittedName>
</protein>
<name>A0A3P7JBJ0_STRVU</name>
<dbReference type="EMBL" id="UYYB01031111">
    <property type="protein sequence ID" value="VDM73517.1"/>
    <property type="molecule type" value="Genomic_DNA"/>
</dbReference>
<dbReference type="PANTHER" id="PTHR13285">
    <property type="entry name" value="ACYLTRANSFERASE"/>
    <property type="match status" value="1"/>
</dbReference>
<feature type="transmembrane region" description="Helical" evidence="1">
    <location>
        <begin position="19"/>
        <end position="39"/>
    </location>
</feature>
<keyword evidence="3" id="KW-1185">Reference proteome</keyword>
<proteinExistence type="predicted"/>
<reference evidence="2 3" key="1">
    <citation type="submission" date="2018-11" db="EMBL/GenBank/DDBJ databases">
        <authorList>
            <consortium name="Pathogen Informatics"/>
        </authorList>
    </citation>
    <scope>NUCLEOTIDE SEQUENCE [LARGE SCALE GENOMIC DNA]</scope>
</reference>